<evidence type="ECO:0000256" key="7">
    <source>
        <dbReference type="ARBA" id="ARBA00023125"/>
    </source>
</evidence>
<dbReference type="InterPro" id="IPR011990">
    <property type="entry name" value="TPR-like_helical_dom_sf"/>
</dbReference>
<dbReference type="Pfam" id="PF12569">
    <property type="entry name" value="NatA_aux_su"/>
    <property type="match status" value="1"/>
</dbReference>
<keyword evidence="7" id="KW-0238">DNA-binding</keyword>
<evidence type="ECO:0000256" key="4">
    <source>
        <dbReference type="ARBA" id="ARBA00022763"/>
    </source>
</evidence>
<dbReference type="FunFam" id="1.25.40.1040:FF:000003">
    <property type="entry name" value="N-terminal acetyltransferase A, auxiliary subunit"/>
    <property type="match status" value="1"/>
</dbReference>
<dbReference type="Pfam" id="PF06831">
    <property type="entry name" value="H2TH"/>
    <property type="match status" value="1"/>
</dbReference>
<dbReference type="InterPro" id="IPR015886">
    <property type="entry name" value="H2TH_FPG"/>
</dbReference>
<keyword evidence="6 12" id="KW-0802">TPR repeat</keyword>
<evidence type="ECO:0000256" key="2">
    <source>
        <dbReference type="ARBA" id="ARBA00012720"/>
    </source>
</evidence>
<dbReference type="FunFam" id="1.25.40.1010:FF:000002">
    <property type="entry name" value="N-terminal acetyltransferase catalytic subunit (NAT1)"/>
    <property type="match status" value="1"/>
</dbReference>
<keyword evidence="10" id="KW-0511">Multifunctional enzyme</keyword>
<gene>
    <name evidence="15" type="ORF">B0J11DRAFT_554409</name>
</gene>
<feature type="domain" description="Formamidopyrimidine-DNA glycosylase catalytic" evidence="14">
    <location>
        <begin position="2"/>
        <end position="131"/>
    </location>
</feature>
<dbReference type="InterPro" id="IPR012319">
    <property type="entry name" value="FPG_cat"/>
</dbReference>
<evidence type="ECO:0000259" key="14">
    <source>
        <dbReference type="PROSITE" id="PS51068"/>
    </source>
</evidence>
<comment type="caution">
    <text evidence="15">The sequence shown here is derived from an EMBL/GenBank/DDBJ whole genome shotgun (WGS) entry which is preliminary data.</text>
</comment>
<keyword evidence="8" id="KW-0234">DNA repair</keyword>
<evidence type="ECO:0000256" key="1">
    <source>
        <dbReference type="ARBA" id="ARBA00009409"/>
    </source>
</evidence>
<dbReference type="InterPro" id="IPR021183">
    <property type="entry name" value="NatA_aux_su"/>
</dbReference>
<dbReference type="Gene3D" id="3.20.190.10">
    <property type="entry name" value="MutM-like, N-terminal"/>
    <property type="match status" value="1"/>
</dbReference>
<feature type="compositionally biased region" description="Basic and acidic residues" evidence="13">
    <location>
        <begin position="995"/>
        <end position="1014"/>
    </location>
</feature>
<dbReference type="PROSITE" id="PS51068">
    <property type="entry name" value="FPG_CAT"/>
    <property type="match status" value="1"/>
</dbReference>
<dbReference type="Gene3D" id="1.25.40.1010">
    <property type="match status" value="1"/>
</dbReference>
<dbReference type="GO" id="GO:0019104">
    <property type="term" value="F:DNA N-glycosylase activity"/>
    <property type="evidence" value="ECO:0007669"/>
    <property type="project" value="InterPro"/>
</dbReference>
<dbReference type="InterPro" id="IPR010979">
    <property type="entry name" value="Ribosomal_uS13-like_H2TH"/>
</dbReference>
<dbReference type="AlphaFoldDB" id="A0A9P9D1Q4"/>
<feature type="compositionally biased region" description="Basic and acidic residues" evidence="13">
    <location>
        <begin position="311"/>
        <end position="340"/>
    </location>
</feature>
<dbReference type="GO" id="GO:0140078">
    <property type="term" value="F:class I DNA-(apurinic or apyrimidinic site) endonuclease activity"/>
    <property type="evidence" value="ECO:0007669"/>
    <property type="project" value="UniProtKB-EC"/>
</dbReference>
<dbReference type="SMART" id="SM01232">
    <property type="entry name" value="H2TH"/>
    <property type="match status" value="1"/>
</dbReference>
<organism evidence="15 16">
    <name type="scientific">Dendryphion nanum</name>
    <dbReference type="NCBI Taxonomy" id="256645"/>
    <lineage>
        <taxon>Eukaryota</taxon>
        <taxon>Fungi</taxon>
        <taxon>Dikarya</taxon>
        <taxon>Ascomycota</taxon>
        <taxon>Pezizomycotina</taxon>
        <taxon>Dothideomycetes</taxon>
        <taxon>Pleosporomycetidae</taxon>
        <taxon>Pleosporales</taxon>
        <taxon>Torulaceae</taxon>
        <taxon>Dendryphion</taxon>
    </lineage>
</organism>
<keyword evidence="3" id="KW-0677">Repeat</keyword>
<keyword evidence="4" id="KW-0227">DNA damage</keyword>
<evidence type="ECO:0000256" key="8">
    <source>
        <dbReference type="ARBA" id="ARBA00023204"/>
    </source>
</evidence>
<evidence type="ECO:0000256" key="13">
    <source>
        <dbReference type="SAM" id="MobiDB-lite"/>
    </source>
</evidence>
<feature type="repeat" description="TPR" evidence="12">
    <location>
        <begin position="468"/>
        <end position="501"/>
    </location>
</feature>
<dbReference type="Gene3D" id="1.25.40.1040">
    <property type="match status" value="1"/>
</dbReference>
<dbReference type="SUPFAM" id="SSF48452">
    <property type="entry name" value="TPR-like"/>
    <property type="match status" value="2"/>
</dbReference>
<feature type="compositionally biased region" description="Polar residues" evidence="13">
    <location>
        <begin position="358"/>
        <end position="379"/>
    </location>
</feature>
<dbReference type="Proteomes" id="UP000700596">
    <property type="component" value="Unassembled WGS sequence"/>
</dbReference>
<keyword evidence="16" id="KW-1185">Reference proteome</keyword>
<evidence type="ECO:0000313" key="15">
    <source>
        <dbReference type="EMBL" id="KAH7110832.1"/>
    </source>
</evidence>
<dbReference type="EC" id="4.2.99.18" evidence="2"/>
<evidence type="ECO:0000256" key="10">
    <source>
        <dbReference type="ARBA" id="ARBA00023268"/>
    </source>
</evidence>
<dbReference type="InterPro" id="IPR019734">
    <property type="entry name" value="TPR_rpt"/>
</dbReference>
<dbReference type="CDD" id="cd08972">
    <property type="entry name" value="PF_Nei_N"/>
    <property type="match status" value="1"/>
</dbReference>
<evidence type="ECO:0000256" key="6">
    <source>
        <dbReference type="ARBA" id="ARBA00022803"/>
    </source>
</evidence>
<evidence type="ECO:0000313" key="16">
    <source>
        <dbReference type="Proteomes" id="UP000700596"/>
    </source>
</evidence>
<dbReference type="Gene3D" id="1.10.8.50">
    <property type="match status" value="1"/>
</dbReference>
<evidence type="ECO:0000256" key="5">
    <source>
        <dbReference type="ARBA" id="ARBA00022801"/>
    </source>
</evidence>
<dbReference type="OrthoDB" id="10263032at2759"/>
<keyword evidence="9" id="KW-0456">Lyase</keyword>
<dbReference type="Pfam" id="PF01149">
    <property type="entry name" value="Fapy_DNA_glyco"/>
    <property type="match status" value="1"/>
</dbReference>
<keyword evidence="5" id="KW-0378">Hydrolase</keyword>
<keyword evidence="11" id="KW-0326">Glycosidase</keyword>
<feature type="region of interest" description="Disordered" evidence="13">
    <location>
        <begin position="288"/>
        <end position="388"/>
    </location>
</feature>
<dbReference type="PANTHER" id="PTHR22767:SF2">
    <property type="entry name" value="N(ALPHA)-ACETYLTRANSFERASE 15_16, ISOFORM A"/>
    <property type="match status" value="1"/>
</dbReference>
<sequence length="1240" mass="141039">MPEIAEVSRIVHFLKKHAVGKTVTSVKAQDDNIVYGKVGTSAAEFQKAITGRTIVDARQQGKYFWLVMDEPPHPLMHFGMSGWMKFSNDHTAYYRPTKPEENAWPPKFWKFILQLKDSDCEVAFVDARRLARIRLINAPADDMRKTTPLKENGPDPVLDPQILTVEWLGKKLRSKKVPVKALLLDQANISGIGNWVGDEIMYQARLHPEQYSNTFNDEQVKKLHDAMMYVCNTACDVIGDSDKFPEDWLMKHRWGKGKKDANKLPNGAKITFLKVGGRTSAIVPSVQKKTGAVAGDVSGKTSEAEDDEEVVDVKKGQKRTNDAAKVEEDEDVNVKTEAAPKPKKGRKKPPLRPHRLLNSPTRASALTPTTSGNSEQAATSPLPEDTHPRRTGLLALPQKEASLFRQIIKNYEGKQYKKGLKAAEQILRKHPNHGDTQAMKALILNSIGQQEEAFDLAKIALKNAMKSHVCWHVYGLLYRSVKNYEEAIKAYKFALRLEPEQQNILRDLAILQIQMRDFEGYLDSRKKMMQLRSQLRQNWTAVAIAHHLAGNYQAAEHVLNTYENTLKTPPPRSDIEHSEAVLYKNTIIAESGDIDRALKHLDQVLNIALDRTAALELRAQYLVQLGRKEDAVKAYKTLLDRNNEYRAYYEGLEKALALDRSDEASHKELHELYQSYAAKSERTDAPRRIPLDFLNGDTFKAAADEYLRRMFNKGVPSTFANIKALYADSEKQAIIESLVLGYDSAANQNGSAESETNGKPTERFQQSVTYFLANHYNYHLSRDLEKATSYIDKLLEQNPKSVDYNQAKARIWKHYGNTQKASEIINHARELDEKDRYINTKCAKYQLRNNENEAALKTMSKFTRNETVGGPLGDLHEMQCMWYLLEDGEAYLRQRDLGLALKRFTAIYDIFEIWHDDQFDFHSFSLRKGQIRAYIDMVRWEDHLRDHPFFTRAALQAVKVYLRLSDRPELSNPSNTLDLDSLDPIERKRAIKKRKEQERKEREKREKEEAERKAAAAAAAKKAAAKGDDDVKKEDADPKGIKLLETKEPLEVAVKFISPVLEFSPKNLQGQTLGFEVHLRRNKYLLALQCLNAAAALDAEHPKVHEQAIRFRQTRKLFLPLSLSLFHVPEKVSSVLASSFTLVPESADLASLNDAFAKKHSQSAAHLQSAYAVRVFLDPSTKAQNESELTKLLDLEEINQEHAYAGLELLDEWKSEESVRAAYLEKAASKWPEATIFQKK</sequence>
<dbReference type="GO" id="GO:0003684">
    <property type="term" value="F:damaged DNA binding"/>
    <property type="evidence" value="ECO:0007669"/>
    <property type="project" value="InterPro"/>
</dbReference>
<dbReference type="SMART" id="SM00898">
    <property type="entry name" value="Fapy_DNA_glyco"/>
    <property type="match status" value="1"/>
</dbReference>
<evidence type="ECO:0000256" key="11">
    <source>
        <dbReference type="ARBA" id="ARBA00023295"/>
    </source>
</evidence>
<accession>A0A9P9D1Q4</accession>
<evidence type="ECO:0000256" key="3">
    <source>
        <dbReference type="ARBA" id="ARBA00022737"/>
    </source>
</evidence>
<dbReference type="GO" id="GO:0006284">
    <property type="term" value="P:base-excision repair"/>
    <property type="evidence" value="ECO:0007669"/>
    <property type="project" value="InterPro"/>
</dbReference>
<dbReference type="GO" id="GO:0031415">
    <property type="term" value="C:NatA complex"/>
    <property type="evidence" value="ECO:0007669"/>
    <property type="project" value="TreeGrafter"/>
</dbReference>
<dbReference type="EMBL" id="JAGMWT010000026">
    <property type="protein sequence ID" value="KAH7110832.1"/>
    <property type="molecule type" value="Genomic_DNA"/>
</dbReference>
<dbReference type="GO" id="GO:0008270">
    <property type="term" value="F:zinc ion binding"/>
    <property type="evidence" value="ECO:0007669"/>
    <property type="project" value="InterPro"/>
</dbReference>
<name>A0A9P9D1Q4_9PLEO</name>
<dbReference type="SMART" id="SM00028">
    <property type="entry name" value="TPR"/>
    <property type="match status" value="4"/>
</dbReference>
<dbReference type="FunFam" id="1.10.8.50:FF:000009">
    <property type="entry name" value="Formamidopyrimidine-DNA glycosylase"/>
    <property type="match status" value="1"/>
</dbReference>
<evidence type="ECO:0000256" key="9">
    <source>
        <dbReference type="ARBA" id="ARBA00023239"/>
    </source>
</evidence>
<dbReference type="PANTHER" id="PTHR22767">
    <property type="entry name" value="N-TERMINAL ACETYLTRANSFERASE-RELATED"/>
    <property type="match status" value="1"/>
</dbReference>
<feature type="compositionally biased region" description="Basic and acidic residues" evidence="13">
    <location>
        <begin position="1025"/>
        <end position="1035"/>
    </location>
</feature>
<proteinExistence type="inferred from homology"/>
<comment type="similarity">
    <text evidence="1">Belongs to the FPG family.</text>
</comment>
<dbReference type="PROSITE" id="PS50005">
    <property type="entry name" value="TPR"/>
    <property type="match status" value="1"/>
</dbReference>
<dbReference type="SUPFAM" id="SSF46946">
    <property type="entry name" value="S13-like H2TH domain"/>
    <property type="match status" value="1"/>
</dbReference>
<feature type="compositionally biased region" description="Basic residues" evidence="13">
    <location>
        <begin position="341"/>
        <end position="355"/>
    </location>
</feature>
<dbReference type="InterPro" id="IPR035937">
    <property type="entry name" value="FPG_N"/>
</dbReference>
<evidence type="ECO:0000256" key="12">
    <source>
        <dbReference type="PROSITE-ProRule" id="PRU00339"/>
    </source>
</evidence>
<protein>
    <recommendedName>
        <fullName evidence="2">DNA-(apurinic or apyrimidinic site) lyase</fullName>
        <ecNumber evidence="2">4.2.99.18</ecNumber>
    </recommendedName>
</protein>
<keyword evidence="15" id="KW-0675">Receptor</keyword>
<dbReference type="SUPFAM" id="SSF81624">
    <property type="entry name" value="N-terminal domain of MutM-like DNA repair proteins"/>
    <property type="match status" value="1"/>
</dbReference>
<reference evidence="15" key="1">
    <citation type="journal article" date="2021" name="Nat. Commun.">
        <title>Genetic determinants of endophytism in the Arabidopsis root mycobiome.</title>
        <authorList>
            <person name="Mesny F."/>
            <person name="Miyauchi S."/>
            <person name="Thiergart T."/>
            <person name="Pickel B."/>
            <person name="Atanasova L."/>
            <person name="Karlsson M."/>
            <person name="Huettel B."/>
            <person name="Barry K.W."/>
            <person name="Haridas S."/>
            <person name="Chen C."/>
            <person name="Bauer D."/>
            <person name="Andreopoulos W."/>
            <person name="Pangilinan J."/>
            <person name="LaButti K."/>
            <person name="Riley R."/>
            <person name="Lipzen A."/>
            <person name="Clum A."/>
            <person name="Drula E."/>
            <person name="Henrissat B."/>
            <person name="Kohler A."/>
            <person name="Grigoriev I.V."/>
            <person name="Martin F.M."/>
            <person name="Hacquard S."/>
        </authorList>
    </citation>
    <scope>NUCLEOTIDE SEQUENCE</scope>
    <source>
        <strain evidence="15">MPI-CAGE-CH-0243</strain>
    </source>
</reference>
<feature type="region of interest" description="Disordered" evidence="13">
    <location>
        <begin position="992"/>
        <end position="1035"/>
    </location>
</feature>